<sequence>MRVPAEPSAPRGRRRGLLPVAGAVGVGLLTAIQSRVNGGLGAALENGVMAALVSFGSGFVIMVVVVAALPSGRAGMSRLWRGMRARDIPWWILIGGAAGALTTGAQGAVVGVIGTALFTVGVVAGQTLNGLVLDRAGYSPSGVTAVTMPRVAGVALALAAVGVALTGGTLREVPLWMLLLPVLVGAALAWQQATNGRLQRKTASATAATFVNFAGGTLVLGVVAVVQVPAVGVAPFPAEPWLYLGGALGVVYIAMSAALAPRIGVLLLTLGSVFGMLVGSLVLDALWPPAVPPSPWRSAATVLIAGAGVAVTALARRPVR</sequence>
<feature type="transmembrane region" description="Helical" evidence="1">
    <location>
        <begin position="48"/>
        <end position="69"/>
    </location>
</feature>
<dbReference type="Proteomes" id="UP000657592">
    <property type="component" value="Unassembled WGS sequence"/>
</dbReference>
<keyword evidence="3" id="KW-1185">Reference proteome</keyword>
<evidence type="ECO:0000256" key="1">
    <source>
        <dbReference type="SAM" id="Phobius"/>
    </source>
</evidence>
<dbReference type="InterPro" id="IPR006750">
    <property type="entry name" value="YdcZ"/>
</dbReference>
<keyword evidence="1" id="KW-1133">Transmembrane helix</keyword>
<feature type="transmembrane region" description="Helical" evidence="1">
    <location>
        <begin position="115"/>
        <end position="133"/>
    </location>
</feature>
<reference evidence="2" key="2">
    <citation type="submission" date="2020-09" db="EMBL/GenBank/DDBJ databases">
        <authorList>
            <person name="Sun Q."/>
            <person name="Zhou Y."/>
        </authorList>
    </citation>
    <scope>NUCLEOTIDE SEQUENCE</scope>
    <source>
        <strain evidence="2">CGMCC 1.15794</strain>
    </source>
</reference>
<feature type="transmembrane region" description="Helical" evidence="1">
    <location>
        <begin position="173"/>
        <end position="190"/>
    </location>
</feature>
<feature type="transmembrane region" description="Helical" evidence="1">
    <location>
        <begin position="265"/>
        <end position="283"/>
    </location>
</feature>
<feature type="transmembrane region" description="Helical" evidence="1">
    <location>
        <begin position="240"/>
        <end position="260"/>
    </location>
</feature>
<dbReference type="Pfam" id="PF04657">
    <property type="entry name" value="DMT_YdcZ"/>
    <property type="match status" value="2"/>
</dbReference>
<feature type="transmembrane region" description="Helical" evidence="1">
    <location>
        <begin position="295"/>
        <end position="315"/>
    </location>
</feature>
<feature type="transmembrane region" description="Helical" evidence="1">
    <location>
        <begin position="145"/>
        <end position="167"/>
    </location>
</feature>
<keyword evidence="1" id="KW-0812">Transmembrane</keyword>
<evidence type="ECO:0000313" key="3">
    <source>
        <dbReference type="Proteomes" id="UP000657592"/>
    </source>
</evidence>
<feature type="transmembrane region" description="Helical" evidence="1">
    <location>
        <begin position="16"/>
        <end position="36"/>
    </location>
</feature>
<dbReference type="GO" id="GO:0005886">
    <property type="term" value="C:plasma membrane"/>
    <property type="evidence" value="ECO:0007669"/>
    <property type="project" value="TreeGrafter"/>
</dbReference>
<gene>
    <name evidence="2" type="ORF">GCM10010921_17970</name>
</gene>
<name>A0A917MLY5_9MICO</name>
<feature type="transmembrane region" description="Helical" evidence="1">
    <location>
        <begin position="90"/>
        <end position="109"/>
    </location>
</feature>
<dbReference type="PANTHER" id="PTHR34821:SF2">
    <property type="entry name" value="INNER MEMBRANE PROTEIN YDCZ"/>
    <property type="match status" value="1"/>
</dbReference>
<comment type="caution">
    <text evidence="2">The sequence shown here is derived from an EMBL/GenBank/DDBJ whole genome shotgun (WGS) entry which is preliminary data.</text>
</comment>
<feature type="transmembrane region" description="Helical" evidence="1">
    <location>
        <begin position="202"/>
        <end position="228"/>
    </location>
</feature>
<keyword evidence="1" id="KW-0472">Membrane</keyword>
<dbReference type="PANTHER" id="PTHR34821">
    <property type="entry name" value="INNER MEMBRANE PROTEIN YDCZ"/>
    <property type="match status" value="1"/>
</dbReference>
<evidence type="ECO:0000313" key="2">
    <source>
        <dbReference type="EMBL" id="GGH43765.1"/>
    </source>
</evidence>
<accession>A0A917MLY5</accession>
<protein>
    <submittedName>
        <fullName evidence="2">Membrane protein</fullName>
    </submittedName>
</protein>
<dbReference type="AlphaFoldDB" id="A0A917MLY5"/>
<reference evidence="2" key="1">
    <citation type="journal article" date="2014" name="Int. J. Syst. Evol. Microbiol.">
        <title>Complete genome sequence of Corynebacterium casei LMG S-19264T (=DSM 44701T), isolated from a smear-ripened cheese.</title>
        <authorList>
            <consortium name="US DOE Joint Genome Institute (JGI-PGF)"/>
            <person name="Walter F."/>
            <person name="Albersmeier A."/>
            <person name="Kalinowski J."/>
            <person name="Ruckert C."/>
        </authorList>
    </citation>
    <scope>NUCLEOTIDE SEQUENCE</scope>
    <source>
        <strain evidence="2">CGMCC 1.15794</strain>
    </source>
</reference>
<dbReference type="RefSeq" id="WP_229663176.1">
    <property type="nucleotide sequence ID" value="NZ_BMJY01000006.1"/>
</dbReference>
<proteinExistence type="predicted"/>
<organism evidence="2 3">
    <name type="scientific">Microbacterium album</name>
    <dbReference type="NCBI Taxonomy" id="2053191"/>
    <lineage>
        <taxon>Bacteria</taxon>
        <taxon>Bacillati</taxon>
        <taxon>Actinomycetota</taxon>
        <taxon>Actinomycetes</taxon>
        <taxon>Micrococcales</taxon>
        <taxon>Microbacteriaceae</taxon>
        <taxon>Microbacterium</taxon>
    </lineage>
</organism>
<dbReference type="EMBL" id="BMJY01000006">
    <property type="protein sequence ID" value="GGH43765.1"/>
    <property type="molecule type" value="Genomic_DNA"/>
</dbReference>